<gene>
    <name evidence="2" type="ORF">AB6A40_010098</name>
</gene>
<feature type="compositionally biased region" description="Polar residues" evidence="1">
    <location>
        <begin position="1"/>
        <end position="16"/>
    </location>
</feature>
<organism evidence="2 3">
    <name type="scientific">Gnathostoma spinigerum</name>
    <dbReference type="NCBI Taxonomy" id="75299"/>
    <lineage>
        <taxon>Eukaryota</taxon>
        <taxon>Metazoa</taxon>
        <taxon>Ecdysozoa</taxon>
        <taxon>Nematoda</taxon>
        <taxon>Chromadorea</taxon>
        <taxon>Rhabditida</taxon>
        <taxon>Spirurina</taxon>
        <taxon>Gnathostomatomorpha</taxon>
        <taxon>Gnathostomatoidea</taxon>
        <taxon>Gnathostomatidae</taxon>
        <taxon>Gnathostoma</taxon>
    </lineage>
</organism>
<dbReference type="EMBL" id="JBGFUD010012113">
    <property type="protein sequence ID" value="MFH4983389.1"/>
    <property type="molecule type" value="Genomic_DNA"/>
</dbReference>
<evidence type="ECO:0000256" key="1">
    <source>
        <dbReference type="SAM" id="MobiDB-lite"/>
    </source>
</evidence>
<comment type="caution">
    <text evidence="2">The sequence shown here is derived from an EMBL/GenBank/DDBJ whole genome shotgun (WGS) entry which is preliminary data.</text>
</comment>
<feature type="compositionally biased region" description="Acidic residues" evidence="1">
    <location>
        <begin position="70"/>
        <end position="142"/>
    </location>
</feature>
<proteinExistence type="predicted"/>
<dbReference type="Proteomes" id="UP001608902">
    <property type="component" value="Unassembled WGS sequence"/>
</dbReference>
<feature type="region of interest" description="Disordered" evidence="1">
    <location>
        <begin position="1"/>
        <end position="142"/>
    </location>
</feature>
<reference evidence="2 3" key="1">
    <citation type="submission" date="2024-08" db="EMBL/GenBank/DDBJ databases">
        <title>Gnathostoma spinigerum genome.</title>
        <authorList>
            <person name="Gonzalez-Bertolin B."/>
            <person name="Monzon S."/>
            <person name="Zaballos A."/>
            <person name="Jimenez P."/>
            <person name="Dekumyoy P."/>
            <person name="Varona S."/>
            <person name="Cuesta I."/>
            <person name="Sumanam S."/>
            <person name="Adisakwattana P."/>
            <person name="Gasser R.B."/>
            <person name="Hernandez-Gonzalez A."/>
            <person name="Young N.D."/>
            <person name="Perteguer M.J."/>
        </authorList>
    </citation>
    <scope>NUCLEOTIDE SEQUENCE [LARGE SCALE GENOMIC DNA]</scope>
    <source>
        <strain evidence="2">AL3</strain>
        <tissue evidence="2">Liver</tissue>
    </source>
</reference>
<evidence type="ECO:0000313" key="3">
    <source>
        <dbReference type="Proteomes" id="UP001608902"/>
    </source>
</evidence>
<keyword evidence="3" id="KW-1185">Reference proteome</keyword>
<dbReference type="AlphaFoldDB" id="A0ABD6F0V4"/>
<name>A0ABD6F0V4_9BILA</name>
<evidence type="ECO:0000313" key="2">
    <source>
        <dbReference type="EMBL" id="MFH4983389.1"/>
    </source>
</evidence>
<sequence>MGVTQLTNSLQLNTMSAVEERTAEKRRHDDKDQENGIASKESKLENGNVKEISGDANANQVLKEKKVIEEEPNEEDGEEGVGEEANESSGDEVDSVGDEEEEVGSEEEEDDSIGSEDVSTDGEGGEVDAEDGDGDEGGEEDE</sequence>
<accession>A0ABD6F0V4</accession>
<feature type="compositionally biased region" description="Basic and acidic residues" evidence="1">
    <location>
        <begin position="18"/>
        <end position="44"/>
    </location>
</feature>
<protein>
    <submittedName>
        <fullName evidence="2">Uncharacterized protein</fullName>
    </submittedName>
</protein>